<comment type="caution">
    <text evidence="1">The sequence shown here is derived from an EMBL/GenBank/DDBJ whole genome shotgun (WGS) entry which is preliminary data.</text>
</comment>
<dbReference type="Proteomes" id="UP000789525">
    <property type="component" value="Unassembled WGS sequence"/>
</dbReference>
<dbReference type="EMBL" id="CAJVPT010001125">
    <property type="protein sequence ID" value="CAG8457197.1"/>
    <property type="molecule type" value="Genomic_DNA"/>
</dbReference>
<feature type="non-terminal residue" evidence="1">
    <location>
        <position position="346"/>
    </location>
</feature>
<name>A0ACA9K7K3_9GLOM</name>
<keyword evidence="2" id="KW-1185">Reference proteome</keyword>
<accession>A0ACA9K7K3</accession>
<gene>
    <name evidence="1" type="ORF">ACOLOM_LOCUS1013</name>
</gene>
<evidence type="ECO:0000313" key="2">
    <source>
        <dbReference type="Proteomes" id="UP000789525"/>
    </source>
</evidence>
<protein>
    <submittedName>
        <fullName evidence="1">6293_t:CDS:1</fullName>
    </submittedName>
</protein>
<sequence>MDFGPESSEFQRLPTDRNTLDEDPSVTLQPSAGDTSTATSSFATGPEGSSSNVASTSGNIEFTKRKNWSQQMVEELKDFLHVISTTGKIMYCSPSSTEIVGYSPEELVNRIITDFIHVDDIDMFVRDFNNAMRLKTNFTIYYRFRRKDDKFVILEVNGQPYFGENNSMENCKCFFNIARVYPSKTAVMLDTFLELKVENEYLRRQLHDLLGPPEITAEGSGSAEATTSEVVLPSEGSAMEEMVQGTTNPINLLTGLRYDEGEYAKGISTGSKNPSLLNESSMDIDKRDDSSSTITTSTDSTSQAVVTPSPSKKKKKLKKDEEEYVCTDCGTVESPEWRKGPLGPKT</sequence>
<evidence type="ECO:0000313" key="1">
    <source>
        <dbReference type="EMBL" id="CAG8457197.1"/>
    </source>
</evidence>
<proteinExistence type="predicted"/>
<reference evidence="1" key="1">
    <citation type="submission" date="2021-06" db="EMBL/GenBank/DDBJ databases">
        <authorList>
            <person name="Kallberg Y."/>
            <person name="Tangrot J."/>
            <person name="Rosling A."/>
        </authorList>
    </citation>
    <scope>NUCLEOTIDE SEQUENCE</scope>
    <source>
        <strain evidence="1">CL356</strain>
    </source>
</reference>
<organism evidence="1 2">
    <name type="scientific">Acaulospora colombiana</name>
    <dbReference type="NCBI Taxonomy" id="27376"/>
    <lineage>
        <taxon>Eukaryota</taxon>
        <taxon>Fungi</taxon>
        <taxon>Fungi incertae sedis</taxon>
        <taxon>Mucoromycota</taxon>
        <taxon>Glomeromycotina</taxon>
        <taxon>Glomeromycetes</taxon>
        <taxon>Diversisporales</taxon>
        <taxon>Acaulosporaceae</taxon>
        <taxon>Acaulospora</taxon>
    </lineage>
</organism>